<evidence type="ECO:0000256" key="2">
    <source>
        <dbReference type="ARBA" id="ARBA00022723"/>
    </source>
</evidence>
<feature type="domain" description="Sulfatase N-terminal" evidence="6">
    <location>
        <begin position="31"/>
        <end position="377"/>
    </location>
</feature>
<dbReference type="RefSeq" id="WP_344929090.1">
    <property type="nucleotide sequence ID" value="NZ_BAABCW010000014.1"/>
</dbReference>
<dbReference type="CDD" id="cd16143">
    <property type="entry name" value="ARS_like"/>
    <property type="match status" value="1"/>
</dbReference>
<dbReference type="InterPro" id="IPR000917">
    <property type="entry name" value="Sulfatase_N"/>
</dbReference>
<dbReference type="Gene3D" id="3.30.1120.10">
    <property type="match status" value="1"/>
</dbReference>
<evidence type="ECO:0000256" key="3">
    <source>
        <dbReference type="ARBA" id="ARBA00022801"/>
    </source>
</evidence>
<dbReference type="PANTHER" id="PTHR42693:SF53">
    <property type="entry name" value="ENDO-4-O-SULFATASE"/>
    <property type="match status" value="1"/>
</dbReference>
<sequence length="510" mass="56500">MKNLTTSLLITSLFIISFSINSFAQNKKRKPNIIIINADDLGYGDIGIQGATKVKTPSINKLAAQGKRFTDFHAASAVCSPSRYALLTGRLPARENLYSPIFLKTSLQVETDRMTLASLMKTSDYKTAVIGKWHLGFGENSPVDWNKKLKPGPLELGFDYYFGVPVLNSHPPFVYVENRNVVGLVPEDPFVYNKKAETRFFDEKMDIDIIGGAKAAHQNYKDRLVGTTLKDKAISWIKENKESPFFLYFATTNIHHPFTPAPQFIGTSEAGPYGDFIHELDWMVSEIMRTLDEEGLADNTLLIFTSDNGGMLNRGGQVAREAGHNANGDYLGFKFDAWEGGHRIPFIARWPGKISPGSTSNQMLSNVDLFATLAAIIDYKPTKNEGPDSVNMLTALLGDPKEPVREHMVIAASSKNHLSIRKGKWMLIPAQGGGGFSDKQLGSHGFGGPGAFPFTKEINSDIENGEIKKNAPKAQLYNLEKDPYQSINLYKQNTKLAAEMQAILKQILNR</sequence>
<accession>A0ABP6UNS6</accession>
<dbReference type="InterPro" id="IPR050738">
    <property type="entry name" value="Sulfatase"/>
</dbReference>
<dbReference type="PROSITE" id="PS00523">
    <property type="entry name" value="SULFATASE_1"/>
    <property type="match status" value="1"/>
</dbReference>
<dbReference type="PANTHER" id="PTHR42693">
    <property type="entry name" value="ARYLSULFATASE FAMILY MEMBER"/>
    <property type="match status" value="1"/>
</dbReference>
<comment type="caution">
    <text evidence="7">The sequence shown here is derived from an EMBL/GenBank/DDBJ whole genome shotgun (WGS) entry which is preliminary data.</text>
</comment>
<evidence type="ECO:0000256" key="5">
    <source>
        <dbReference type="SAM" id="SignalP"/>
    </source>
</evidence>
<dbReference type="Pfam" id="PF00884">
    <property type="entry name" value="Sulfatase"/>
    <property type="match status" value="1"/>
</dbReference>
<dbReference type="Proteomes" id="UP001500459">
    <property type="component" value="Unassembled WGS sequence"/>
</dbReference>
<evidence type="ECO:0000256" key="4">
    <source>
        <dbReference type="ARBA" id="ARBA00022837"/>
    </source>
</evidence>
<dbReference type="EMBL" id="BAABCW010000014">
    <property type="protein sequence ID" value="GAA3515292.1"/>
    <property type="molecule type" value="Genomic_DNA"/>
</dbReference>
<feature type="signal peptide" evidence="5">
    <location>
        <begin position="1"/>
        <end position="24"/>
    </location>
</feature>
<keyword evidence="2" id="KW-0479">Metal-binding</keyword>
<gene>
    <name evidence="7" type="ORF">GCM10022393_31600</name>
</gene>
<proteinExistence type="inferred from homology"/>
<dbReference type="InterPro" id="IPR017850">
    <property type="entry name" value="Alkaline_phosphatase_core_sf"/>
</dbReference>
<comment type="similarity">
    <text evidence="1">Belongs to the sulfatase family.</text>
</comment>
<feature type="chain" id="PRO_5045745951" description="Sulfatase N-terminal domain-containing protein" evidence="5">
    <location>
        <begin position="25"/>
        <end position="510"/>
    </location>
</feature>
<keyword evidence="3" id="KW-0378">Hydrolase</keyword>
<name>A0ABP6UNS6_9FLAO</name>
<dbReference type="Gene3D" id="3.40.720.10">
    <property type="entry name" value="Alkaline Phosphatase, subunit A"/>
    <property type="match status" value="1"/>
</dbReference>
<protein>
    <recommendedName>
        <fullName evidence="6">Sulfatase N-terminal domain-containing protein</fullName>
    </recommendedName>
</protein>
<evidence type="ECO:0000313" key="8">
    <source>
        <dbReference type="Proteomes" id="UP001500459"/>
    </source>
</evidence>
<keyword evidence="4" id="KW-0106">Calcium</keyword>
<reference evidence="8" key="1">
    <citation type="journal article" date="2019" name="Int. J. Syst. Evol. Microbiol.">
        <title>The Global Catalogue of Microorganisms (GCM) 10K type strain sequencing project: providing services to taxonomists for standard genome sequencing and annotation.</title>
        <authorList>
            <consortium name="The Broad Institute Genomics Platform"/>
            <consortium name="The Broad Institute Genome Sequencing Center for Infectious Disease"/>
            <person name="Wu L."/>
            <person name="Ma J."/>
        </authorList>
    </citation>
    <scope>NUCLEOTIDE SEQUENCE [LARGE SCALE GENOMIC DNA]</scope>
    <source>
        <strain evidence="8">JCM 17106</strain>
    </source>
</reference>
<keyword evidence="5" id="KW-0732">Signal</keyword>
<evidence type="ECO:0000256" key="1">
    <source>
        <dbReference type="ARBA" id="ARBA00008779"/>
    </source>
</evidence>
<evidence type="ECO:0000259" key="6">
    <source>
        <dbReference type="Pfam" id="PF00884"/>
    </source>
</evidence>
<evidence type="ECO:0000313" key="7">
    <source>
        <dbReference type="EMBL" id="GAA3515292.1"/>
    </source>
</evidence>
<dbReference type="SUPFAM" id="SSF53649">
    <property type="entry name" value="Alkaline phosphatase-like"/>
    <property type="match status" value="1"/>
</dbReference>
<organism evidence="7 8">
    <name type="scientific">Aquimarina addita</name>
    <dbReference type="NCBI Taxonomy" id="870485"/>
    <lineage>
        <taxon>Bacteria</taxon>
        <taxon>Pseudomonadati</taxon>
        <taxon>Bacteroidota</taxon>
        <taxon>Flavobacteriia</taxon>
        <taxon>Flavobacteriales</taxon>
        <taxon>Flavobacteriaceae</taxon>
        <taxon>Aquimarina</taxon>
    </lineage>
</organism>
<dbReference type="InterPro" id="IPR024607">
    <property type="entry name" value="Sulfatase_CS"/>
</dbReference>
<keyword evidence="8" id="KW-1185">Reference proteome</keyword>